<feature type="transmembrane region" description="Helical" evidence="1">
    <location>
        <begin position="12"/>
        <end position="34"/>
    </location>
</feature>
<keyword evidence="1" id="KW-0472">Membrane</keyword>
<organism evidence="2 3">
    <name type="scientific">Pelomicrobium methylotrophicum</name>
    <dbReference type="NCBI Taxonomy" id="2602750"/>
    <lineage>
        <taxon>Bacteria</taxon>
        <taxon>Pseudomonadati</taxon>
        <taxon>Pseudomonadota</taxon>
        <taxon>Hydrogenophilia</taxon>
        <taxon>Hydrogenophilia incertae sedis</taxon>
        <taxon>Pelomicrobium</taxon>
    </lineage>
</organism>
<name>A0A5C7EYB2_9PROT</name>
<evidence type="ECO:0000256" key="1">
    <source>
        <dbReference type="SAM" id="Phobius"/>
    </source>
</evidence>
<dbReference type="AlphaFoldDB" id="A0A5C7EYB2"/>
<protein>
    <recommendedName>
        <fullName evidence="4">Toxin CptA</fullName>
    </recommendedName>
</protein>
<gene>
    <name evidence="2" type="ORF">FR698_00165</name>
</gene>
<dbReference type="OrthoDB" id="9182772at2"/>
<feature type="transmembrane region" description="Helical" evidence="1">
    <location>
        <begin position="40"/>
        <end position="59"/>
    </location>
</feature>
<dbReference type="Pfam" id="PF07254">
    <property type="entry name" value="Cpta_toxin"/>
    <property type="match status" value="1"/>
</dbReference>
<sequence length="150" mass="15390">MGGTLGTVEVRLRPSFTLGTLLAAGHLAAGAALVPLALPVAVKVLVGLAVVASGVASLWRQACLRASDACVRLVVQPDLRILLQTRAGRTIAGTVLPSSLVTPWLTVVQVAPAEGGRLRTAVLFPDSADAESLRALRVVLRWGAAAAASR</sequence>
<comment type="caution">
    <text evidence="2">The sequence shown here is derived from an EMBL/GenBank/DDBJ whole genome shotgun (WGS) entry which is preliminary data.</text>
</comment>
<dbReference type="EMBL" id="VPFL01000001">
    <property type="protein sequence ID" value="TXF13576.1"/>
    <property type="molecule type" value="Genomic_DNA"/>
</dbReference>
<accession>A0A5C7EYB2</accession>
<proteinExistence type="predicted"/>
<dbReference type="InterPro" id="IPR009883">
    <property type="entry name" value="YgfX"/>
</dbReference>
<evidence type="ECO:0000313" key="3">
    <source>
        <dbReference type="Proteomes" id="UP000321201"/>
    </source>
</evidence>
<keyword evidence="1" id="KW-0812">Transmembrane</keyword>
<evidence type="ECO:0000313" key="2">
    <source>
        <dbReference type="EMBL" id="TXF13576.1"/>
    </source>
</evidence>
<dbReference type="InParanoid" id="A0A5C7EYB2"/>
<evidence type="ECO:0008006" key="4">
    <source>
        <dbReference type="Google" id="ProtNLM"/>
    </source>
</evidence>
<reference evidence="2 3" key="1">
    <citation type="submission" date="2019-08" db="EMBL/GenBank/DDBJ databases">
        <title>Pelomicrobium methylotrophicum gen. nov., sp. nov. a moderately thermophilic, facultatively anaerobic, lithoautotrophic and methylotrophic bacterium isolated from a terrestrial mud volcano.</title>
        <authorList>
            <person name="Slobodkina G.B."/>
            <person name="Merkel A.Y."/>
            <person name="Slobodkin A.I."/>
        </authorList>
    </citation>
    <scope>NUCLEOTIDE SEQUENCE [LARGE SCALE GENOMIC DNA]</scope>
    <source>
        <strain evidence="2 3">SM250</strain>
    </source>
</reference>
<keyword evidence="3" id="KW-1185">Reference proteome</keyword>
<dbReference type="RefSeq" id="WP_147798162.1">
    <property type="nucleotide sequence ID" value="NZ_VPFL01000001.1"/>
</dbReference>
<dbReference type="Proteomes" id="UP000321201">
    <property type="component" value="Unassembled WGS sequence"/>
</dbReference>
<keyword evidence="1" id="KW-1133">Transmembrane helix</keyword>